<keyword evidence="4" id="KW-0862">Zinc</keyword>
<dbReference type="PANTHER" id="PTHR24409:SF295">
    <property type="entry name" value="AZ2-RELATED"/>
    <property type="match status" value="1"/>
</dbReference>
<keyword evidence="2" id="KW-0677">Repeat</keyword>
<dbReference type="EMBL" id="OA564271">
    <property type="protein sequence ID" value="CAD7193550.1"/>
    <property type="molecule type" value="Genomic_DNA"/>
</dbReference>
<feature type="compositionally biased region" description="Basic and acidic residues" evidence="6">
    <location>
        <begin position="802"/>
        <end position="824"/>
    </location>
</feature>
<dbReference type="SMART" id="SM00355">
    <property type="entry name" value="ZnF_C2H2"/>
    <property type="match status" value="5"/>
</dbReference>
<dbReference type="PROSITE" id="PS50157">
    <property type="entry name" value="ZINC_FINGER_C2H2_2"/>
    <property type="match status" value="4"/>
</dbReference>
<gene>
    <name evidence="9" type="ORF">TDIB3V08_LOCUS15</name>
</gene>
<reference evidence="9" key="1">
    <citation type="submission" date="2020-11" db="EMBL/GenBank/DDBJ databases">
        <authorList>
            <person name="Tran Van P."/>
        </authorList>
    </citation>
    <scope>NUCLEOTIDE SEQUENCE</scope>
</reference>
<evidence type="ECO:0000256" key="4">
    <source>
        <dbReference type="ARBA" id="ARBA00022833"/>
    </source>
</evidence>
<dbReference type="GO" id="GO:0005634">
    <property type="term" value="C:nucleus"/>
    <property type="evidence" value="ECO:0007669"/>
    <property type="project" value="TreeGrafter"/>
</dbReference>
<sequence length="1316" mass="149698">MRNNTLAIVFLFLSGLSMSSCVSMPNHMAFNTSQLLQHSALSTQNELIGMGRKRNTNELFPCVNCGRLYQWKKTLLRHIRLECGKEPQFQCPYCPKKTKIKTETTISHTMHTVMIKGDVKLEVNKLFGEIMKGRKVVANLAFLNDWTLEDFGSLYVSNTTTGESNKGETSLEANKVYPCRIVISKQFLLQYHQGNLSLLDDWSQDNFCVIKSPHVSNLTDEMQTRAIYPQGKEVYPCRIGRVENHLGENPLSTPHQDSNLDLPIICSLVYCRLLRPRSHRSSFPEARMQGRCGAQPEYRQSMSLVLVRSMTQYLESRQSLFPGWLRLNSVRTQRIFPQRDAARIDDRDSCFHDRPHALRVLSIDLAYGPSQQQVVKRIVEENPRPMWYGEVEKSQLADSDQGQIELYGSPWFVTGSGSDDDTWQYPSFHQKLTEGAYITPINSEKRVGSENKTRAAFTVDKKASIENHAFLVPKPVCMESEEEPTKRRRVRRCSDNIFQCSRCLKVYRYQRSLQTHMKLECGLNKQILDCLHGCRNSSKGRSYDYRINIAIGRYFDVQQKISLKHFTNPEEMISNVFVPDESSFGISPFGSYFPCDTQERQFLVPNITCLMALYIVAFTGVKFWKSLPEHCLQFNHQDEVTDDTTHFMSSLQEYGPRAVKDNYDKSDTLSLLIDSQNVSYKHTSLKCFVCPKCARIYQRKQSLYLHQKHECGKEPQFVCPYCTYRAKLKGNLVRHIATKHEMKMTCLSEASIRDMQSTKDGFIPYNYQCNTVSFTKNLIKKGCGAHKLDLAGLKEEKRIEVEQKKQEQENKDEIKPNPKLEFPKNKHPPLGESDPDYIAHCGFILDFSSNVNGEQWCVLMCAEDPYMALVSRLFALSKVYMESVNGCRTSLFIAIVALGVKFWKSPPQHCLQLNSQSETTWDTSHFMSSLQKNGFGAINDSVVPESSYKPPPKQCFVCPQCARIYQRKESLYLHQKHECGKEPQFVCPYCTYRAKLKGNLRKCILPGSNPDLPIFGSLVSYESCVLDHAATELGNTFWKSSPQHGLQLNSQCETTWDTSCFMSSLQGQGFGAINDSVVPESSYKPPPKQCFGSDGTTAVKERSVRSSVISLTKCAVIGSDRDLKMTVYLYFLLEEPYSILDVPSIGATQDKQQHRRMAERVSTTYPTSHPSICKFVPAIKMEQSLNEVCIEQYTSGQEPPLQRKKYRNSMERLSSSMASLVLTDSSQMTAEGFEKLPDQIMYPYAEPYDLQKHTYLIPQLVGLGSRGPLRVTPGVGGREGRGLSSVQGELQLVVTDALDRLATQAGHKENVYDAVT</sequence>
<feature type="domain" description="C2H2-type" evidence="8">
    <location>
        <begin position="688"/>
        <end position="715"/>
    </location>
</feature>
<feature type="region of interest" description="Disordered" evidence="6">
    <location>
        <begin position="802"/>
        <end position="827"/>
    </location>
</feature>
<feature type="signal peptide" evidence="7">
    <location>
        <begin position="1"/>
        <end position="21"/>
    </location>
</feature>
<dbReference type="GO" id="GO:0008270">
    <property type="term" value="F:zinc ion binding"/>
    <property type="evidence" value="ECO:0007669"/>
    <property type="project" value="UniProtKB-KW"/>
</dbReference>
<evidence type="ECO:0000256" key="3">
    <source>
        <dbReference type="ARBA" id="ARBA00022771"/>
    </source>
</evidence>
<dbReference type="Gene3D" id="3.30.160.60">
    <property type="entry name" value="Classic Zinc Finger"/>
    <property type="match status" value="3"/>
</dbReference>
<dbReference type="SUPFAM" id="SSF57667">
    <property type="entry name" value="beta-beta-alpha zinc fingers"/>
    <property type="match status" value="1"/>
</dbReference>
<feature type="domain" description="C2H2-type" evidence="8">
    <location>
        <begin position="956"/>
        <end position="983"/>
    </location>
</feature>
<keyword evidence="1" id="KW-0479">Metal-binding</keyword>
<evidence type="ECO:0000256" key="2">
    <source>
        <dbReference type="ARBA" id="ARBA00022737"/>
    </source>
</evidence>
<feature type="domain" description="C2H2-type" evidence="8">
    <location>
        <begin position="60"/>
        <end position="87"/>
    </location>
</feature>
<dbReference type="GO" id="GO:0000981">
    <property type="term" value="F:DNA-binding transcription factor activity, RNA polymerase II-specific"/>
    <property type="evidence" value="ECO:0007669"/>
    <property type="project" value="TreeGrafter"/>
</dbReference>
<accession>A0A7R8V8G6</accession>
<evidence type="ECO:0000256" key="7">
    <source>
        <dbReference type="SAM" id="SignalP"/>
    </source>
</evidence>
<evidence type="ECO:0000256" key="6">
    <source>
        <dbReference type="SAM" id="MobiDB-lite"/>
    </source>
</evidence>
<name>A0A7R8V8G6_TIMDO</name>
<evidence type="ECO:0000256" key="5">
    <source>
        <dbReference type="PROSITE-ProRule" id="PRU00042"/>
    </source>
</evidence>
<dbReference type="InterPro" id="IPR036236">
    <property type="entry name" value="Znf_C2H2_sf"/>
</dbReference>
<organism evidence="9">
    <name type="scientific">Timema douglasi</name>
    <name type="common">Walking stick</name>
    <dbReference type="NCBI Taxonomy" id="61478"/>
    <lineage>
        <taxon>Eukaryota</taxon>
        <taxon>Metazoa</taxon>
        <taxon>Ecdysozoa</taxon>
        <taxon>Arthropoda</taxon>
        <taxon>Hexapoda</taxon>
        <taxon>Insecta</taxon>
        <taxon>Pterygota</taxon>
        <taxon>Neoptera</taxon>
        <taxon>Polyneoptera</taxon>
        <taxon>Phasmatodea</taxon>
        <taxon>Timematodea</taxon>
        <taxon>Timematoidea</taxon>
        <taxon>Timematidae</taxon>
        <taxon>Timema</taxon>
    </lineage>
</organism>
<protein>
    <recommendedName>
        <fullName evidence="8">C2H2-type domain-containing protein</fullName>
    </recommendedName>
</protein>
<dbReference type="PROSITE" id="PS51257">
    <property type="entry name" value="PROKAR_LIPOPROTEIN"/>
    <property type="match status" value="1"/>
</dbReference>
<evidence type="ECO:0000313" key="9">
    <source>
        <dbReference type="EMBL" id="CAD7193550.1"/>
    </source>
</evidence>
<feature type="chain" id="PRO_5030973675" description="C2H2-type domain-containing protein" evidence="7">
    <location>
        <begin position="22"/>
        <end position="1316"/>
    </location>
</feature>
<keyword evidence="7" id="KW-0732">Signal</keyword>
<dbReference type="GO" id="GO:0000977">
    <property type="term" value="F:RNA polymerase II transcription regulatory region sequence-specific DNA binding"/>
    <property type="evidence" value="ECO:0007669"/>
    <property type="project" value="TreeGrafter"/>
</dbReference>
<feature type="domain" description="C2H2-type" evidence="8">
    <location>
        <begin position="498"/>
        <end position="525"/>
    </location>
</feature>
<keyword evidence="3 5" id="KW-0863">Zinc-finger</keyword>
<dbReference type="PANTHER" id="PTHR24409">
    <property type="entry name" value="ZINC FINGER PROTEIN 142"/>
    <property type="match status" value="1"/>
</dbReference>
<evidence type="ECO:0000256" key="1">
    <source>
        <dbReference type="ARBA" id="ARBA00022723"/>
    </source>
</evidence>
<dbReference type="InterPro" id="IPR013087">
    <property type="entry name" value="Znf_C2H2_type"/>
</dbReference>
<evidence type="ECO:0000259" key="8">
    <source>
        <dbReference type="PROSITE" id="PS50157"/>
    </source>
</evidence>
<proteinExistence type="predicted"/>